<dbReference type="Proteomes" id="UP000193391">
    <property type="component" value="Unassembled WGS sequence"/>
</dbReference>
<dbReference type="Gene3D" id="3.40.50.720">
    <property type="entry name" value="NAD(P)-binding Rossmann-like Domain"/>
    <property type="match status" value="1"/>
</dbReference>
<dbReference type="STRING" id="1293891.TMES_03315"/>
<dbReference type="GO" id="GO:0016491">
    <property type="term" value="F:oxidoreductase activity"/>
    <property type="evidence" value="ECO:0007669"/>
    <property type="project" value="UniProtKB-KW"/>
</dbReference>
<evidence type="ECO:0000256" key="3">
    <source>
        <dbReference type="RuleBase" id="RU000363"/>
    </source>
</evidence>
<dbReference type="PANTHER" id="PTHR43639">
    <property type="entry name" value="OXIDOREDUCTASE, SHORT-CHAIN DEHYDROGENASE/REDUCTASE FAMILY (AFU_ORTHOLOGUE AFUA_5G02870)"/>
    <property type="match status" value="1"/>
</dbReference>
<gene>
    <name evidence="4" type="ORF">TMES_03315</name>
</gene>
<dbReference type="SUPFAM" id="SSF51735">
    <property type="entry name" value="NAD(P)-binding Rossmann-fold domains"/>
    <property type="match status" value="1"/>
</dbReference>
<evidence type="ECO:0000256" key="2">
    <source>
        <dbReference type="ARBA" id="ARBA00023002"/>
    </source>
</evidence>
<dbReference type="AlphaFoldDB" id="A0A1Y2L5C0"/>
<dbReference type="OrthoDB" id="9786360at2"/>
<keyword evidence="2" id="KW-0560">Oxidoreductase</keyword>
<organism evidence="4 5">
    <name type="scientific">Thalassospira mesophila</name>
    <dbReference type="NCBI Taxonomy" id="1293891"/>
    <lineage>
        <taxon>Bacteria</taxon>
        <taxon>Pseudomonadati</taxon>
        <taxon>Pseudomonadota</taxon>
        <taxon>Alphaproteobacteria</taxon>
        <taxon>Rhodospirillales</taxon>
        <taxon>Thalassospiraceae</taxon>
        <taxon>Thalassospira</taxon>
    </lineage>
</organism>
<accession>A0A1Y2L5C0</accession>
<comment type="caution">
    <text evidence="4">The sequence shown here is derived from an EMBL/GenBank/DDBJ whole genome shotgun (WGS) entry which is preliminary data.</text>
</comment>
<dbReference type="InterPro" id="IPR002347">
    <property type="entry name" value="SDR_fam"/>
</dbReference>
<reference evidence="4 5" key="1">
    <citation type="submission" date="2014-03" db="EMBL/GenBank/DDBJ databases">
        <title>The draft genome sequence of Thalassospira mesophila JCM 18969.</title>
        <authorList>
            <person name="Lai Q."/>
            <person name="Shao Z."/>
        </authorList>
    </citation>
    <scope>NUCLEOTIDE SEQUENCE [LARGE SCALE GENOMIC DNA]</scope>
    <source>
        <strain evidence="4 5">JCM 18969</strain>
    </source>
</reference>
<name>A0A1Y2L5C0_9PROT</name>
<dbReference type="PRINTS" id="PR00080">
    <property type="entry name" value="SDRFAMILY"/>
</dbReference>
<dbReference type="InterPro" id="IPR036291">
    <property type="entry name" value="NAD(P)-bd_dom_sf"/>
</dbReference>
<dbReference type="PANTHER" id="PTHR43639:SF1">
    <property type="entry name" value="SHORT-CHAIN DEHYDROGENASE_REDUCTASE FAMILY PROTEIN"/>
    <property type="match status" value="1"/>
</dbReference>
<keyword evidence="5" id="KW-1185">Reference proteome</keyword>
<sequence length="256" mass="27427">MTDTMPKTALITGAAKRIGRVIAQDLAGQGYDIVLHCNQSRDAANELAGDIRDMGRKAHVVSADLSREDQTAGIMDAANAALGPIGLLVNNASTFDYDDVKTATRESWDFHMEVNLRAPFVLSQAFAGQLPDGASGLIVNIIDQRVWNLTPHFTTYSLSKAGLWTLTQTLSLALAPHIRVNGVGPGPVLPSARQSQDDFDAQCRKTPLGIGTSPQQICDAIRFFLAAPAVTGQMLALDGGQHMNWAPCDSTEMPVE</sequence>
<dbReference type="PRINTS" id="PR00081">
    <property type="entry name" value="GDHRDH"/>
</dbReference>
<proteinExistence type="inferred from homology"/>
<protein>
    <submittedName>
        <fullName evidence="4">Short-chain dehydrogenase</fullName>
    </submittedName>
</protein>
<dbReference type="NCBIfam" id="NF006597">
    <property type="entry name" value="PRK09134.1"/>
    <property type="match status" value="1"/>
</dbReference>
<dbReference type="Pfam" id="PF00106">
    <property type="entry name" value="adh_short"/>
    <property type="match status" value="1"/>
</dbReference>
<evidence type="ECO:0000313" key="4">
    <source>
        <dbReference type="EMBL" id="OSQ41005.1"/>
    </source>
</evidence>
<evidence type="ECO:0000256" key="1">
    <source>
        <dbReference type="ARBA" id="ARBA00006484"/>
    </source>
</evidence>
<comment type="similarity">
    <text evidence="1 3">Belongs to the short-chain dehydrogenases/reductases (SDR) family.</text>
</comment>
<dbReference type="RefSeq" id="WP_085579864.1">
    <property type="nucleotide sequence ID" value="NZ_JFKA01000001.1"/>
</dbReference>
<dbReference type="EMBL" id="JFKA01000001">
    <property type="protein sequence ID" value="OSQ41005.1"/>
    <property type="molecule type" value="Genomic_DNA"/>
</dbReference>
<evidence type="ECO:0000313" key="5">
    <source>
        <dbReference type="Proteomes" id="UP000193391"/>
    </source>
</evidence>